<evidence type="ECO:0000256" key="2">
    <source>
        <dbReference type="SAM" id="MobiDB-lite"/>
    </source>
</evidence>
<proteinExistence type="predicted"/>
<dbReference type="PANTHER" id="PTHR33619:SF3">
    <property type="entry name" value="POLYSACCHARIDE EXPORT PROTEIN GFCE-RELATED"/>
    <property type="match status" value="1"/>
</dbReference>
<evidence type="ECO:0000259" key="3">
    <source>
        <dbReference type="Pfam" id="PF02563"/>
    </source>
</evidence>
<dbReference type="EMBL" id="JBDNCH010000001">
    <property type="protein sequence ID" value="MEN9059696.1"/>
    <property type="molecule type" value="Genomic_DNA"/>
</dbReference>
<sequence>MLVSTRMNAESCRPGGGVGDAGAGKGGLVALSLRGERLSRDDLLDIRVGDDETFNGDYVISRDGLLKMPFLPPIPAQGRTTNDIEQELGRLLREGGFYDSTPRLSVRLVDMASVAVAVSGAVFEPHSVEVGVRSGADIDRARQAAIGASTEGRNLSTALRAAGGVRPDADLSRIELHRAGHRHILDLRGVFHGRHATDIVLLAGDEIVVPSRQCFQDELMRPGPISPPGISLFLSNLTQPATGNAPSAIGREVREVPYGTRFMQAVVNTNCVGGARASSAHRSAVLFTRDPLTGVSVVIERSIEDQLRRADRDDYDPYLLPGDSIACYDSRVTNLAEIGTGGRRRRRGGPADPLGGPSVP</sequence>
<name>A0AAW9S4E0_9RHOB</name>
<dbReference type="AlphaFoldDB" id="A0AAW9S4E0"/>
<organism evidence="4 5">
    <name type="scientific">Ponticoccus litoralis</name>
    <dbReference type="NCBI Taxonomy" id="422297"/>
    <lineage>
        <taxon>Bacteria</taxon>
        <taxon>Pseudomonadati</taxon>
        <taxon>Pseudomonadota</taxon>
        <taxon>Alphaproteobacteria</taxon>
        <taxon>Rhodobacterales</taxon>
        <taxon>Roseobacteraceae</taxon>
        <taxon>Ponticoccus</taxon>
    </lineage>
</organism>
<reference evidence="4 5" key="1">
    <citation type="submission" date="2024-05" db="EMBL/GenBank/DDBJ databases">
        <title>Genome sequence of Ponticoccus litoralis KCCM 90028.</title>
        <authorList>
            <person name="Kim J.M."/>
            <person name="Lee J.K."/>
            <person name="Choi B.J."/>
            <person name="Bayburt H."/>
            <person name="Baek J.H."/>
            <person name="Jeon C.O."/>
        </authorList>
    </citation>
    <scope>NUCLEOTIDE SEQUENCE [LARGE SCALE GENOMIC DNA]</scope>
    <source>
        <strain evidence="4 5">KCCM 90028</strain>
    </source>
</reference>
<feature type="region of interest" description="Disordered" evidence="2">
    <location>
        <begin position="339"/>
        <end position="360"/>
    </location>
</feature>
<dbReference type="Gene3D" id="3.10.560.10">
    <property type="entry name" value="Outer membrane lipoprotein wza domain like"/>
    <property type="match status" value="1"/>
</dbReference>
<protein>
    <submittedName>
        <fullName evidence="4">Polysaccharide biosynthesis/export family protein</fullName>
    </submittedName>
</protein>
<feature type="domain" description="Polysaccharide export protein N-terminal" evidence="3">
    <location>
        <begin position="37"/>
        <end position="108"/>
    </location>
</feature>
<dbReference type="Pfam" id="PF02563">
    <property type="entry name" value="Poly_export"/>
    <property type="match status" value="1"/>
</dbReference>
<dbReference type="PANTHER" id="PTHR33619">
    <property type="entry name" value="POLYSACCHARIDE EXPORT PROTEIN GFCE-RELATED"/>
    <property type="match status" value="1"/>
</dbReference>
<dbReference type="InterPro" id="IPR003715">
    <property type="entry name" value="Poly_export_N"/>
</dbReference>
<accession>A0AAW9S4E0</accession>
<comment type="caution">
    <text evidence="4">The sequence shown here is derived from an EMBL/GenBank/DDBJ whole genome shotgun (WGS) entry which is preliminary data.</text>
</comment>
<evidence type="ECO:0000313" key="5">
    <source>
        <dbReference type="Proteomes" id="UP001428774"/>
    </source>
</evidence>
<keyword evidence="5" id="KW-1185">Reference proteome</keyword>
<evidence type="ECO:0000256" key="1">
    <source>
        <dbReference type="ARBA" id="ARBA00022729"/>
    </source>
</evidence>
<dbReference type="Proteomes" id="UP001428774">
    <property type="component" value="Unassembled WGS sequence"/>
</dbReference>
<keyword evidence="1" id="KW-0732">Signal</keyword>
<dbReference type="RefSeq" id="WP_347164843.1">
    <property type="nucleotide sequence ID" value="NZ_JBDNCH010000001.1"/>
</dbReference>
<dbReference type="GO" id="GO:0015159">
    <property type="term" value="F:polysaccharide transmembrane transporter activity"/>
    <property type="evidence" value="ECO:0007669"/>
    <property type="project" value="InterPro"/>
</dbReference>
<dbReference type="InterPro" id="IPR049712">
    <property type="entry name" value="Poly_export"/>
</dbReference>
<gene>
    <name evidence="4" type="ORF">ABFB10_00250</name>
</gene>
<evidence type="ECO:0000313" key="4">
    <source>
        <dbReference type="EMBL" id="MEN9059696.1"/>
    </source>
</evidence>